<accession>A0ABY3X080</accession>
<dbReference type="Pfam" id="PF22022">
    <property type="entry name" value="Phage_int_M"/>
    <property type="match status" value="1"/>
</dbReference>
<reference evidence="6 7" key="1">
    <citation type="submission" date="2022-03" db="EMBL/GenBank/DDBJ databases">
        <title>Ignatzschineria rhizosphaerae HR5S32.</title>
        <authorList>
            <person name="Sun J.Q."/>
            <person name="Feng J.Y."/>
        </authorList>
    </citation>
    <scope>NUCLEOTIDE SEQUENCE [LARGE SCALE GENOMIC DNA]</scope>
    <source>
        <strain evidence="6 7">HR5S32</strain>
    </source>
</reference>
<name>A0ABY3X080_9GAMM</name>
<dbReference type="Gene3D" id="1.10.443.10">
    <property type="entry name" value="Intergrase catalytic core"/>
    <property type="match status" value="1"/>
</dbReference>
<comment type="similarity">
    <text evidence="1">Belongs to the 'phage' integrase family.</text>
</comment>
<evidence type="ECO:0000313" key="6">
    <source>
        <dbReference type="EMBL" id="UNM96281.1"/>
    </source>
</evidence>
<dbReference type="InterPro" id="IPR011010">
    <property type="entry name" value="DNA_brk_join_enz"/>
</dbReference>
<dbReference type="CDD" id="cd00801">
    <property type="entry name" value="INT_P4_C"/>
    <property type="match status" value="1"/>
</dbReference>
<evidence type="ECO:0000313" key="7">
    <source>
        <dbReference type="Proteomes" id="UP000829542"/>
    </source>
</evidence>
<keyword evidence="3" id="KW-0238">DNA-binding</keyword>
<keyword evidence="7" id="KW-1185">Reference proteome</keyword>
<dbReference type="Proteomes" id="UP000829542">
    <property type="component" value="Chromosome"/>
</dbReference>
<dbReference type="InterPro" id="IPR050808">
    <property type="entry name" value="Phage_Integrase"/>
</dbReference>
<organism evidence="6 7">
    <name type="scientific">Ignatzschineria rhizosphaerae</name>
    <dbReference type="NCBI Taxonomy" id="2923279"/>
    <lineage>
        <taxon>Bacteria</taxon>
        <taxon>Pseudomonadati</taxon>
        <taxon>Pseudomonadota</taxon>
        <taxon>Gammaproteobacteria</taxon>
        <taxon>Cardiobacteriales</taxon>
        <taxon>Ignatzschineriaceae</taxon>
        <taxon>Ignatzschineria</taxon>
    </lineage>
</organism>
<dbReference type="PANTHER" id="PTHR30629:SF6">
    <property type="entry name" value="PROPHAGE INTEGRASE INTA-RELATED"/>
    <property type="match status" value="1"/>
</dbReference>
<dbReference type="EMBL" id="CP093379">
    <property type="protein sequence ID" value="UNM96281.1"/>
    <property type="molecule type" value="Genomic_DNA"/>
</dbReference>
<dbReference type="InterPro" id="IPR038488">
    <property type="entry name" value="Integrase_DNA-bd_sf"/>
</dbReference>
<dbReference type="Gene3D" id="3.30.160.390">
    <property type="entry name" value="Integrase, DNA-binding domain"/>
    <property type="match status" value="1"/>
</dbReference>
<dbReference type="InterPro" id="IPR053876">
    <property type="entry name" value="Phage_int_M"/>
</dbReference>
<evidence type="ECO:0000256" key="1">
    <source>
        <dbReference type="ARBA" id="ARBA00008857"/>
    </source>
</evidence>
<evidence type="ECO:0000256" key="2">
    <source>
        <dbReference type="ARBA" id="ARBA00022908"/>
    </source>
</evidence>
<evidence type="ECO:0000256" key="3">
    <source>
        <dbReference type="ARBA" id="ARBA00023125"/>
    </source>
</evidence>
<dbReference type="Pfam" id="PF13356">
    <property type="entry name" value="Arm-DNA-bind_3"/>
    <property type="match status" value="1"/>
</dbReference>
<dbReference type="RefSeq" id="WP_242149531.1">
    <property type="nucleotide sequence ID" value="NZ_CP093379.1"/>
</dbReference>
<dbReference type="Gene3D" id="1.10.150.130">
    <property type="match status" value="1"/>
</dbReference>
<dbReference type="SUPFAM" id="SSF56349">
    <property type="entry name" value="DNA breaking-rejoining enzymes"/>
    <property type="match status" value="1"/>
</dbReference>
<gene>
    <name evidence="6" type="ORF">MMG00_13985</name>
</gene>
<feature type="domain" description="Tyr recombinase" evidence="5">
    <location>
        <begin position="197"/>
        <end position="374"/>
    </location>
</feature>
<evidence type="ECO:0000259" key="5">
    <source>
        <dbReference type="PROSITE" id="PS51898"/>
    </source>
</evidence>
<sequence>MKLNFSKIKAIKPQEKLTKHSDGGGLALWVYPTGKMRWALAYREDGKQKTAYLGDYPAYSLAEARSWRDEIKNRLARSLPAIDSTLKDEAYLYKNVFEEWYARWAGEKKSQKYSQQVKNAIYANVMDDLGKMDVREIRPFTIVQALRGMEERGVLEYLRRVKSSLKMSFDYAVSCGLIDFNPVVAVGTQSFKKAEKKHFDALNPEELPLLIEKLENREISGVTRLAIYWQFLTMTRPIEAVSARWEDINLEKKHWEIPAEVMKKSRPHIIPLNDFLISLLPEIKSMNTRDTYLFEGMDYGTHLNRETPRITLRRSGLNSTAHGLRALAATILEEAGYPEAVIKAGLSHAKGGGDQTTPAYLRSTFYDERVGMMDYLGGVVERARKDFLD</sequence>
<proteinExistence type="inferred from homology"/>
<dbReference type="InterPro" id="IPR002104">
    <property type="entry name" value="Integrase_catalytic"/>
</dbReference>
<dbReference type="InterPro" id="IPR025166">
    <property type="entry name" value="Integrase_DNA_bind_dom"/>
</dbReference>
<keyword evidence="2" id="KW-0229">DNA integration</keyword>
<keyword evidence="4" id="KW-0233">DNA recombination</keyword>
<dbReference type="InterPro" id="IPR010998">
    <property type="entry name" value="Integrase_recombinase_N"/>
</dbReference>
<dbReference type="PROSITE" id="PS51898">
    <property type="entry name" value="TYR_RECOMBINASE"/>
    <property type="match status" value="1"/>
</dbReference>
<evidence type="ECO:0000256" key="4">
    <source>
        <dbReference type="ARBA" id="ARBA00023172"/>
    </source>
</evidence>
<dbReference type="InterPro" id="IPR013762">
    <property type="entry name" value="Integrase-like_cat_sf"/>
</dbReference>
<dbReference type="PANTHER" id="PTHR30629">
    <property type="entry name" value="PROPHAGE INTEGRASE"/>
    <property type="match status" value="1"/>
</dbReference>
<dbReference type="Pfam" id="PF00589">
    <property type="entry name" value="Phage_integrase"/>
    <property type="match status" value="1"/>
</dbReference>
<protein>
    <submittedName>
        <fullName evidence="6">Tyrosine-type recombinase/integrase</fullName>
    </submittedName>
</protein>